<evidence type="ECO:0008006" key="3">
    <source>
        <dbReference type="Google" id="ProtNLM"/>
    </source>
</evidence>
<feature type="transmembrane region" description="Helical" evidence="1">
    <location>
        <begin position="147"/>
        <end position="170"/>
    </location>
</feature>
<feature type="transmembrane region" description="Helical" evidence="1">
    <location>
        <begin position="96"/>
        <end position="127"/>
    </location>
</feature>
<keyword evidence="1" id="KW-0812">Transmembrane</keyword>
<reference evidence="2" key="1">
    <citation type="submission" date="2023-11" db="EMBL/GenBank/DDBJ databases">
        <title>Scrofimicrobium hongkongense sp. nov., isolated from a patient with peritonitis.</title>
        <authorList>
            <person name="Lao H.Y."/>
            <person name="Wong A.Y.P."/>
            <person name="Ng T.L."/>
            <person name="Wong R.Y.L."/>
            <person name="Yau M.C.Y."/>
            <person name="Lam J.Y.W."/>
            <person name="Siu G.K.H."/>
        </authorList>
    </citation>
    <scope>NUCLEOTIDE SEQUENCE</scope>
    <source>
        <strain evidence="2">R131</strain>
    </source>
</reference>
<protein>
    <recommendedName>
        <fullName evidence="3">ABC transporter permease</fullName>
    </recommendedName>
</protein>
<feature type="transmembrane region" description="Helical" evidence="1">
    <location>
        <begin position="249"/>
        <end position="267"/>
    </location>
</feature>
<proteinExistence type="predicted"/>
<name>A0AAU7V6U3_9ACTO</name>
<keyword evidence="1" id="KW-0472">Membrane</keyword>
<keyword evidence="1" id="KW-1133">Transmembrane helix</keyword>
<evidence type="ECO:0000313" key="2">
    <source>
        <dbReference type="EMBL" id="XBW07986.1"/>
    </source>
</evidence>
<dbReference type="KEGG" id="sapp:SAC06_00025"/>
<feature type="transmembrane region" description="Helical" evidence="1">
    <location>
        <begin position="16"/>
        <end position="37"/>
    </location>
</feature>
<dbReference type="EMBL" id="CP138335">
    <property type="protein sequence ID" value="XBW07986.1"/>
    <property type="molecule type" value="Genomic_DNA"/>
</dbReference>
<dbReference type="AlphaFoldDB" id="A0AAU7V6U3"/>
<feature type="transmembrane region" description="Helical" evidence="1">
    <location>
        <begin position="191"/>
        <end position="215"/>
    </location>
</feature>
<gene>
    <name evidence="2" type="ORF">SAC06_00025</name>
</gene>
<sequence>MISKVFKQDYLDSRRLLSVILGSLFLVVVVSSLMVMIGNPILMILFMVLGVLAATLIIPGALLGLAYNYWQSMYGRRGYFTFTLPIPGRQLAIGKVLYGFAVAAVSLVLTGLSILILVAGMVVGQRATWADAGNVWREILTEMPAPVWWFILISVVFGMIVTIIDGAAILSIGAQSRYNSLGIGAPIIGGIIYYVVLQVLTLAAMALIPISLVIYGPDAGQIVFTTMLHDTLRAIEHGDSTSLVGLGSYLVNLVVTVCLALWGINAVEKHTSLR</sequence>
<dbReference type="RefSeq" id="WP_350258186.1">
    <property type="nucleotide sequence ID" value="NZ_CP138335.1"/>
</dbReference>
<evidence type="ECO:0000256" key="1">
    <source>
        <dbReference type="SAM" id="Phobius"/>
    </source>
</evidence>
<accession>A0AAU7V6U3</accession>
<feature type="transmembrane region" description="Helical" evidence="1">
    <location>
        <begin position="43"/>
        <end position="67"/>
    </location>
</feature>
<organism evidence="2">
    <name type="scientific">Scrofimicrobium appendicitidis</name>
    <dbReference type="NCBI Taxonomy" id="3079930"/>
    <lineage>
        <taxon>Bacteria</taxon>
        <taxon>Bacillati</taxon>
        <taxon>Actinomycetota</taxon>
        <taxon>Actinomycetes</taxon>
        <taxon>Actinomycetales</taxon>
        <taxon>Actinomycetaceae</taxon>
        <taxon>Scrofimicrobium</taxon>
    </lineage>
</organism>